<gene>
    <name evidence="4" type="ORF">LDJ79_09670</name>
</gene>
<dbReference type="PANTHER" id="PTHR43420:SF44">
    <property type="entry name" value="ACETYLTRANSFERASE YPEA"/>
    <property type="match status" value="1"/>
</dbReference>
<keyword evidence="5" id="KW-1185">Reference proteome</keyword>
<dbReference type="SUPFAM" id="SSF55729">
    <property type="entry name" value="Acyl-CoA N-acyltransferases (Nat)"/>
    <property type="match status" value="1"/>
</dbReference>
<dbReference type="Proteomes" id="UP001199044">
    <property type="component" value="Unassembled WGS sequence"/>
</dbReference>
<dbReference type="InterPro" id="IPR016181">
    <property type="entry name" value="Acyl_CoA_acyltransferase"/>
</dbReference>
<dbReference type="Pfam" id="PF00583">
    <property type="entry name" value="Acetyltransf_1"/>
    <property type="match status" value="1"/>
</dbReference>
<accession>A0ABS7YLZ7</accession>
<keyword evidence="2" id="KW-0012">Acyltransferase</keyword>
<dbReference type="InterPro" id="IPR000182">
    <property type="entry name" value="GNAT_dom"/>
</dbReference>
<proteinExistence type="predicted"/>
<protein>
    <submittedName>
        <fullName evidence="4">GNAT family N-acetyltransferase</fullName>
    </submittedName>
</protein>
<organism evidence="4 5">
    <name type="scientific">Vibrio tritonius</name>
    <dbReference type="NCBI Taxonomy" id="1435069"/>
    <lineage>
        <taxon>Bacteria</taxon>
        <taxon>Pseudomonadati</taxon>
        <taxon>Pseudomonadota</taxon>
        <taxon>Gammaproteobacteria</taxon>
        <taxon>Vibrionales</taxon>
        <taxon>Vibrionaceae</taxon>
        <taxon>Vibrio</taxon>
    </lineage>
</organism>
<sequence>MEIEFVVADYANAQHGKDICALMDEYAQDPMGGAEPLSDYVKSHLVAALAELPNAMSILCYVDGNAAALANCIAGFSTFKCKPLLNIHDFMVSRNYRGLNLSQGLLEKVEEQARQMGCCKITLEVLSGNEPAQRSYRKFGFAGYELDPKMGKAEFWQKEIK</sequence>
<evidence type="ECO:0000313" key="5">
    <source>
        <dbReference type="Proteomes" id="UP001199044"/>
    </source>
</evidence>
<evidence type="ECO:0000256" key="2">
    <source>
        <dbReference type="ARBA" id="ARBA00023315"/>
    </source>
</evidence>
<dbReference type="InterPro" id="IPR050680">
    <property type="entry name" value="YpeA/RimI_acetyltransf"/>
</dbReference>
<evidence type="ECO:0000256" key="1">
    <source>
        <dbReference type="ARBA" id="ARBA00022679"/>
    </source>
</evidence>
<evidence type="ECO:0000313" key="4">
    <source>
        <dbReference type="EMBL" id="MCA2016378.1"/>
    </source>
</evidence>
<reference evidence="5" key="1">
    <citation type="submission" date="2023-07" db="EMBL/GenBank/DDBJ databases">
        <title>Molecular identification of indigenous halophilic bacteria isolated from red sea cost, biodegradation of synthetic dyes and assessment of degraded metabolite toxicity.</title>
        <authorList>
            <person name="Chaieb K."/>
            <person name="Altayb H.N."/>
        </authorList>
    </citation>
    <scope>NUCLEOTIDE SEQUENCE [LARGE SCALE GENOMIC DNA]</scope>
    <source>
        <strain evidence="5">K20</strain>
    </source>
</reference>
<comment type="caution">
    <text evidence="4">The sequence shown here is derived from an EMBL/GenBank/DDBJ whole genome shotgun (WGS) entry which is preliminary data.</text>
</comment>
<dbReference type="PROSITE" id="PS51186">
    <property type="entry name" value="GNAT"/>
    <property type="match status" value="1"/>
</dbReference>
<dbReference type="PANTHER" id="PTHR43420">
    <property type="entry name" value="ACETYLTRANSFERASE"/>
    <property type="match status" value="1"/>
</dbReference>
<name>A0ABS7YLZ7_9VIBR</name>
<keyword evidence="1" id="KW-0808">Transferase</keyword>
<dbReference type="CDD" id="cd04301">
    <property type="entry name" value="NAT_SF"/>
    <property type="match status" value="1"/>
</dbReference>
<feature type="domain" description="N-acetyltransferase" evidence="3">
    <location>
        <begin position="6"/>
        <end position="161"/>
    </location>
</feature>
<dbReference type="RefSeq" id="WP_225250424.1">
    <property type="nucleotide sequence ID" value="NZ_JAIWIU010000056.1"/>
</dbReference>
<dbReference type="EMBL" id="JAIWIU010000056">
    <property type="protein sequence ID" value="MCA2016378.1"/>
    <property type="molecule type" value="Genomic_DNA"/>
</dbReference>
<evidence type="ECO:0000259" key="3">
    <source>
        <dbReference type="PROSITE" id="PS51186"/>
    </source>
</evidence>
<dbReference type="Gene3D" id="3.40.630.30">
    <property type="match status" value="1"/>
</dbReference>